<accession>A0ABV9JP72</accession>
<keyword evidence="1" id="KW-0732">Signal</keyword>
<dbReference type="Proteomes" id="UP001595962">
    <property type="component" value="Unassembled WGS sequence"/>
</dbReference>
<protein>
    <submittedName>
        <fullName evidence="2">DUF3718 domain-containing protein</fullName>
    </submittedName>
</protein>
<dbReference type="Pfam" id="PF12514">
    <property type="entry name" value="DUF3718"/>
    <property type="match status" value="1"/>
</dbReference>
<organism evidence="2 3">
    <name type="scientific">Rheinheimera marina</name>
    <dbReference type="NCBI Taxonomy" id="1774958"/>
    <lineage>
        <taxon>Bacteria</taxon>
        <taxon>Pseudomonadati</taxon>
        <taxon>Pseudomonadota</taxon>
        <taxon>Gammaproteobacteria</taxon>
        <taxon>Chromatiales</taxon>
        <taxon>Chromatiaceae</taxon>
        <taxon>Rheinheimera</taxon>
    </lineage>
</organism>
<dbReference type="EMBL" id="JBHSGB010000012">
    <property type="protein sequence ID" value="MFC4656063.1"/>
    <property type="molecule type" value="Genomic_DNA"/>
</dbReference>
<reference evidence="3" key="1">
    <citation type="journal article" date="2019" name="Int. J. Syst. Evol. Microbiol.">
        <title>The Global Catalogue of Microorganisms (GCM) 10K type strain sequencing project: providing services to taxonomists for standard genome sequencing and annotation.</title>
        <authorList>
            <consortium name="The Broad Institute Genomics Platform"/>
            <consortium name="The Broad Institute Genome Sequencing Center for Infectious Disease"/>
            <person name="Wu L."/>
            <person name="Ma J."/>
        </authorList>
    </citation>
    <scope>NUCLEOTIDE SEQUENCE [LARGE SCALE GENOMIC DNA]</scope>
    <source>
        <strain evidence="3">DT28</strain>
    </source>
</reference>
<evidence type="ECO:0000313" key="3">
    <source>
        <dbReference type="Proteomes" id="UP001595962"/>
    </source>
</evidence>
<feature type="chain" id="PRO_5046399184" evidence="1">
    <location>
        <begin position="26"/>
        <end position="126"/>
    </location>
</feature>
<gene>
    <name evidence="2" type="ORF">ACFO3I_13695</name>
</gene>
<comment type="caution">
    <text evidence="2">The sequence shown here is derived from an EMBL/GenBank/DDBJ whole genome shotgun (WGS) entry which is preliminary data.</text>
</comment>
<keyword evidence="3" id="KW-1185">Reference proteome</keyword>
<name>A0ABV9JP72_9GAMM</name>
<evidence type="ECO:0000256" key="1">
    <source>
        <dbReference type="SAM" id="SignalP"/>
    </source>
</evidence>
<evidence type="ECO:0000313" key="2">
    <source>
        <dbReference type="EMBL" id="MFC4656063.1"/>
    </source>
</evidence>
<feature type="signal peptide" evidence="1">
    <location>
        <begin position="1"/>
        <end position="25"/>
    </location>
</feature>
<dbReference type="RefSeq" id="WP_377334789.1">
    <property type="nucleotide sequence ID" value="NZ_JBHSGB010000012.1"/>
</dbReference>
<sequence length="126" mass="13269">MKLLPAVLLGVVVAGAIVVSPEAKADDQLAASMCDYVKADDKNRLRKVLSDYRLRLRNIYDGVICNGDSLLRLAFKSNANDVGEFIAKQLPGAHITASGDIAWAEANGFSASPLLAVLKARAGGGD</sequence>
<proteinExistence type="predicted"/>
<dbReference type="InterPro" id="IPR022193">
    <property type="entry name" value="DUF3718"/>
</dbReference>